<dbReference type="PANTHER" id="PTHR30069:SF46">
    <property type="entry name" value="OAR PROTEIN"/>
    <property type="match status" value="1"/>
</dbReference>
<keyword evidence="10" id="KW-0675">Receptor</keyword>
<name>A0A4R0YQ17_9GAMM</name>
<dbReference type="SUPFAM" id="SSF56935">
    <property type="entry name" value="Porins"/>
    <property type="match status" value="1"/>
</dbReference>
<dbReference type="Gene3D" id="2.60.40.1120">
    <property type="entry name" value="Carboxypeptidase-like, regulatory domain"/>
    <property type="match status" value="1"/>
</dbReference>
<evidence type="ECO:0000256" key="7">
    <source>
        <dbReference type="PROSITE-ProRule" id="PRU01360"/>
    </source>
</evidence>
<reference evidence="10 11" key="1">
    <citation type="submission" date="2019-02" db="EMBL/GenBank/DDBJ databases">
        <title>Dyella amyloliquefaciens sp. nov., isolated from forest soil.</title>
        <authorList>
            <person name="Gao Z.-H."/>
            <person name="Qiu L.-H."/>
        </authorList>
    </citation>
    <scope>NUCLEOTIDE SEQUENCE [LARGE SCALE GENOMIC DNA]</scope>
    <source>
        <strain evidence="10 11">KACC 12747</strain>
    </source>
</reference>
<evidence type="ECO:0000313" key="10">
    <source>
        <dbReference type="EMBL" id="TCI08135.1"/>
    </source>
</evidence>
<gene>
    <name evidence="10" type="ORF">EZM97_26130</name>
</gene>
<keyword evidence="2 7" id="KW-0813">Transport</keyword>
<feature type="domain" description="TonB-dependent transporter Oar-like beta-barrel" evidence="9">
    <location>
        <begin position="262"/>
        <end position="340"/>
    </location>
</feature>
<evidence type="ECO:0000256" key="3">
    <source>
        <dbReference type="ARBA" id="ARBA00022452"/>
    </source>
</evidence>
<keyword evidence="6 7" id="KW-0998">Cell outer membrane</keyword>
<dbReference type="PROSITE" id="PS52016">
    <property type="entry name" value="TONB_DEPENDENT_REC_3"/>
    <property type="match status" value="1"/>
</dbReference>
<dbReference type="SUPFAM" id="SSF49452">
    <property type="entry name" value="Starch-binding domain-like"/>
    <property type="match status" value="1"/>
</dbReference>
<keyword evidence="11" id="KW-1185">Reference proteome</keyword>
<dbReference type="Proteomes" id="UP000291822">
    <property type="component" value="Unassembled WGS sequence"/>
</dbReference>
<feature type="domain" description="TonB-dependent transporter Oar-like beta-barrel" evidence="9">
    <location>
        <begin position="623"/>
        <end position="976"/>
    </location>
</feature>
<keyword evidence="5 7" id="KW-0472">Membrane</keyword>
<dbReference type="GO" id="GO:0009279">
    <property type="term" value="C:cell outer membrane"/>
    <property type="evidence" value="ECO:0007669"/>
    <property type="project" value="UniProtKB-SubCell"/>
</dbReference>
<evidence type="ECO:0000256" key="2">
    <source>
        <dbReference type="ARBA" id="ARBA00022448"/>
    </source>
</evidence>
<dbReference type="Gene3D" id="2.40.170.20">
    <property type="entry name" value="TonB-dependent receptor, beta-barrel domain"/>
    <property type="match status" value="1"/>
</dbReference>
<evidence type="ECO:0000259" key="8">
    <source>
        <dbReference type="Pfam" id="PF07715"/>
    </source>
</evidence>
<sequence length="1039" mass="112954">MTSVLGAEQHHQPRLTMNFNNANRSGRIAPQRSRLALAVGLCLTLASGITLAQSNATGTIFGQAEPGETIHIENSQTGFKRDLTTDSAGRYRAPSLPIGVYTVSLLKDGKQVDSRTGVQTSISSGTEVSFNISPAANATNLGAVQVVGNALPAIDVSSVDSRAVINADQLAKLPIARQSISSIALLAPGTTPAARGYGNALSFGGSSASENAYYVNGFSITNPLTGVSSRQLPYDAIDQTQVLIGGYGAEYGRSTGGVINVVTKSGTNTWKGDLQVLWAPEQLAQTPRSVYLRNGTLYQRGNGFAGDDRNELQYSGSIGGPLIKDKLFFFAAADWIRSTDTAWTPKTAGSTIQNDTNKTTRYLYKFNWNITDNHILEFTATGDNEQTDSQIYQYNYNTMQTMGYLGHQYTKNYNGTQTNATPGGNVYIGRYTGYITDDLTINAMYGKSNSDHVQTITGLGGTPCPSIVDNRAIAATNPAPSCQFGNTTTLMPGSKDSTSGWSFNIDYRIASHSIKLGMDNYSLRATWGSAPVAGTQYRYFDVGDGSAIVNRLINLGLNPNLYNPADFANGYYVESTGLSTGTSARTAQRSQYIEDTWQITDRWIAIIGLRNEQFTNYNGVGQAYAKERNQLDPRLGFSWDVYGDSSLKVYGNAGRYHLGLPTSVAVRGAGPSTFPSNYYSFTGIDPTTGVPTGISTGAPYSQTFYNNGANGTPPDAKTVSVQNLKTYYQDEFILGADKQLANNWTVGVKTMYRVLRNLIDDTCDSRPLQAWGDANGLHDQVAAGLAASTGCWLYNPGNGATFTLSPAPGQYLSVPLTAREIGEPKAKRQYYMIDFYAEHQFSDKWYGKFEYTFSRSYGNSEGQLDSDIVQADVSTTESWDAPELMENTNGPLANDQTHQLRILGVYQPTEEWRFSTVTRITSGTPISCIGARPLSAGGDPVGYGAAYFWCNGKPAPRGSYGRNPWTYNINLSAAWIPAFLDHKFTFTADIFNLLGHQTVTQLFQSCENASGTTVINCFRPRSFQDPRYVRLGARYDFSL</sequence>
<comment type="caution">
    <text evidence="10">The sequence shown here is derived from an EMBL/GenBank/DDBJ whole genome shotgun (WGS) entry which is preliminary data.</text>
</comment>
<comment type="similarity">
    <text evidence="7">Belongs to the TonB-dependent receptor family.</text>
</comment>
<dbReference type="InterPro" id="IPR036942">
    <property type="entry name" value="Beta-barrel_TonB_sf"/>
</dbReference>
<comment type="subcellular location">
    <subcellularLocation>
        <location evidence="1 7">Cell outer membrane</location>
        <topology evidence="1 7">Multi-pass membrane protein</topology>
    </subcellularLocation>
</comment>
<dbReference type="InterPro" id="IPR013784">
    <property type="entry name" value="Carb-bd-like_fold"/>
</dbReference>
<evidence type="ECO:0000256" key="6">
    <source>
        <dbReference type="ARBA" id="ARBA00023237"/>
    </source>
</evidence>
<proteinExistence type="inferred from homology"/>
<evidence type="ECO:0000256" key="4">
    <source>
        <dbReference type="ARBA" id="ARBA00022692"/>
    </source>
</evidence>
<dbReference type="GO" id="GO:0015344">
    <property type="term" value="F:siderophore uptake transmembrane transporter activity"/>
    <property type="evidence" value="ECO:0007669"/>
    <property type="project" value="TreeGrafter"/>
</dbReference>
<evidence type="ECO:0000256" key="5">
    <source>
        <dbReference type="ARBA" id="ARBA00023136"/>
    </source>
</evidence>
<protein>
    <submittedName>
        <fullName evidence="10">TonB-dependent receptor</fullName>
    </submittedName>
</protein>
<dbReference type="InterPro" id="IPR012910">
    <property type="entry name" value="Plug_dom"/>
</dbReference>
<dbReference type="Pfam" id="PF07715">
    <property type="entry name" value="Plug"/>
    <property type="match status" value="1"/>
</dbReference>
<accession>A0A4R0YQ17</accession>
<keyword evidence="3 7" id="KW-1134">Transmembrane beta strand</keyword>
<feature type="domain" description="TonB-dependent receptor plug" evidence="8">
    <location>
        <begin position="160"/>
        <end position="258"/>
    </location>
</feature>
<dbReference type="InterPro" id="IPR057601">
    <property type="entry name" value="Oar-like_b-barrel"/>
</dbReference>
<dbReference type="Gene3D" id="2.170.130.10">
    <property type="entry name" value="TonB-dependent receptor, plug domain"/>
    <property type="match status" value="1"/>
</dbReference>
<keyword evidence="4 7" id="KW-0812">Transmembrane</keyword>
<dbReference type="AlphaFoldDB" id="A0A4R0YQ17"/>
<dbReference type="GO" id="GO:0030246">
    <property type="term" value="F:carbohydrate binding"/>
    <property type="evidence" value="ECO:0007669"/>
    <property type="project" value="InterPro"/>
</dbReference>
<dbReference type="Pfam" id="PF13620">
    <property type="entry name" value="CarboxypepD_reg"/>
    <property type="match status" value="1"/>
</dbReference>
<dbReference type="InterPro" id="IPR037066">
    <property type="entry name" value="Plug_dom_sf"/>
</dbReference>
<dbReference type="PANTHER" id="PTHR30069">
    <property type="entry name" value="TONB-DEPENDENT OUTER MEMBRANE RECEPTOR"/>
    <property type="match status" value="1"/>
</dbReference>
<dbReference type="Pfam" id="PF25183">
    <property type="entry name" value="OMP_b-brl_4"/>
    <property type="match status" value="2"/>
</dbReference>
<organism evidence="10 11">
    <name type="scientific">Dyella soli</name>
    <dbReference type="NCBI Taxonomy" id="522319"/>
    <lineage>
        <taxon>Bacteria</taxon>
        <taxon>Pseudomonadati</taxon>
        <taxon>Pseudomonadota</taxon>
        <taxon>Gammaproteobacteria</taxon>
        <taxon>Lysobacterales</taxon>
        <taxon>Rhodanobacteraceae</taxon>
        <taxon>Dyella</taxon>
    </lineage>
</organism>
<evidence type="ECO:0000256" key="1">
    <source>
        <dbReference type="ARBA" id="ARBA00004571"/>
    </source>
</evidence>
<dbReference type="GO" id="GO:0044718">
    <property type="term" value="P:siderophore transmembrane transport"/>
    <property type="evidence" value="ECO:0007669"/>
    <property type="project" value="TreeGrafter"/>
</dbReference>
<evidence type="ECO:0000259" key="9">
    <source>
        <dbReference type="Pfam" id="PF25183"/>
    </source>
</evidence>
<evidence type="ECO:0000313" key="11">
    <source>
        <dbReference type="Proteomes" id="UP000291822"/>
    </source>
</evidence>
<dbReference type="InterPro" id="IPR039426">
    <property type="entry name" value="TonB-dep_rcpt-like"/>
</dbReference>
<dbReference type="EMBL" id="SJTG01000004">
    <property type="protein sequence ID" value="TCI08135.1"/>
    <property type="molecule type" value="Genomic_DNA"/>
</dbReference>